<evidence type="ECO:0000256" key="2">
    <source>
        <dbReference type="SAM" id="MobiDB-lite"/>
    </source>
</evidence>
<dbReference type="GO" id="GO:0003677">
    <property type="term" value="F:DNA binding"/>
    <property type="evidence" value="ECO:0007669"/>
    <property type="project" value="InterPro"/>
</dbReference>
<dbReference type="Pfam" id="PF11427">
    <property type="entry name" value="HTH_Tnp_Tc3_1"/>
    <property type="match status" value="1"/>
</dbReference>
<name>A0A8R1E2U2_CAEJA</name>
<dbReference type="InterPro" id="IPR009057">
    <property type="entry name" value="Homeodomain-like_sf"/>
</dbReference>
<organism evidence="4 5">
    <name type="scientific">Caenorhabditis japonica</name>
    <dbReference type="NCBI Taxonomy" id="281687"/>
    <lineage>
        <taxon>Eukaryota</taxon>
        <taxon>Metazoa</taxon>
        <taxon>Ecdysozoa</taxon>
        <taxon>Nematoda</taxon>
        <taxon>Chromadorea</taxon>
        <taxon>Rhabditida</taxon>
        <taxon>Rhabditina</taxon>
        <taxon>Rhabditomorpha</taxon>
        <taxon>Rhabditoidea</taxon>
        <taxon>Rhabditidae</taxon>
        <taxon>Peloderinae</taxon>
        <taxon>Caenorhabditis</taxon>
    </lineage>
</organism>
<accession>A0A8R1E2U2</accession>
<reference evidence="4" key="2">
    <citation type="submission" date="2022-06" db="UniProtKB">
        <authorList>
            <consortium name="EnsemblMetazoa"/>
        </authorList>
    </citation>
    <scope>IDENTIFICATION</scope>
    <source>
        <strain evidence="4">DF5081</strain>
    </source>
</reference>
<dbReference type="InterPro" id="IPR025898">
    <property type="entry name" value="Tc3_transposase_DNA-bd_dom"/>
</dbReference>
<evidence type="ECO:0000256" key="1">
    <source>
        <dbReference type="ARBA" id="ARBA00004123"/>
    </source>
</evidence>
<feature type="region of interest" description="Disordered" evidence="2">
    <location>
        <begin position="178"/>
        <end position="246"/>
    </location>
</feature>
<sequence>MGLVSTLSSEELAQLDIMIQLGCSTLQMSRRITRSQCCLRNYARDTMAHGSAKPTRRPRILNDRNKRSVKGIVPFFNRGNRKQTHKNQQPKSLNYQPIRNAPVQAKPDFVKHLQKYNGYQSIRQAPVIAAKPIISQCQPEHQPVRQAPVKVKLSFVQHQPSRQAPVRVAKPIISQCQPKHHHTNVNYQPSRQASVQTKPQSKKSTTNTISQYQSTHQPKKSTKVSSDSKAVDSGAGSSLNSGNRSPVKLVPNPFYAGSLPVSAPTISPTGVKLVPNPFYTGPPTTCKPIVSPTGVKLVPNPFYQCPV</sequence>
<dbReference type="Proteomes" id="UP000005237">
    <property type="component" value="Unassembled WGS sequence"/>
</dbReference>
<dbReference type="GO" id="GO:0005634">
    <property type="term" value="C:nucleus"/>
    <property type="evidence" value="ECO:0007669"/>
    <property type="project" value="UniProtKB-SubCell"/>
</dbReference>
<dbReference type="Gene3D" id="1.10.10.60">
    <property type="entry name" value="Homeodomain-like"/>
    <property type="match status" value="1"/>
</dbReference>
<proteinExistence type="predicted"/>
<feature type="compositionally biased region" description="Polar residues" evidence="2">
    <location>
        <begin position="184"/>
        <end position="216"/>
    </location>
</feature>
<reference evidence="5" key="1">
    <citation type="submission" date="2010-08" db="EMBL/GenBank/DDBJ databases">
        <authorList>
            <consortium name="Caenorhabditis japonica Sequencing Consortium"/>
            <person name="Wilson R.K."/>
        </authorList>
    </citation>
    <scope>NUCLEOTIDE SEQUENCE [LARGE SCALE GENOMIC DNA]</scope>
    <source>
        <strain evidence="5">DF5081</strain>
    </source>
</reference>
<dbReference type="EnsemblMetazoa" id="CJA17284.1">
    <property type="protein sequence ID" value="CJA17284.1"/>
    <property type="gene ID" value="WBGene00136488"/>
</dbReference>
<evidence type="ECO:0000259" key="3">
    <source>
        <dbReference type="Pfam" id="PF11427"/>
    </source>
</evidence>
<keyword evidence="5" id="KW-1185">Reference proteome</keyword>
<dbReference type="AlphaFoldDB" id="A0A8R1E2U2"/>
<dbReference type="SUPFAM" id="SSF46689">
    <property type="entry name" value="Homeodomain-like"/>
    <property type="match status" value="1"/>
</dbReference>
<protein>
    <submittedName>
        <fullName evidence="4">HTH_Tnp_Tc3_1 domain-containing protein</fullName>
    </submittedName>
</protein>
<comment type="subcellular location">
    <subcellularLocation>
        <location evidence="1">Nucleus</location>
    </subcellularLocation>
</comment>
<evidence type="ECO:0000313" key="4">
    <source>
        <dbReference type="EnsemblMetazoa" id="CJA17284.1"/>
    </source>
</evidence>
<evidence type="ECO:0000313" key="5">
    <source>
        <dbReference type="Proteomes" id="UP000005237"/>
    </source>
</evidence>
<feature type="domain" description="Tc3 transposase DNA binding" evidence="3">
    <location>
        <begin position="5"/>
        <end position="50"/>
    </location>
</feature>
<feature type="compositionally biased region" description="Polar residues" evidence="2">
    <location>
        <begin position="235"/>
        <end position="244"/>
    </location>
</feature>